<evidence type="ECO:0000313" key="1">
    <source>
        <dbReference type="EMBL" id="URF03837.1"/>
    </source>
</evidence>
<proteinExistence type="predicted"/>
<dbReference type="KEGG" id="ccam:M5D45_15245"/>
<protein>
    <submittedName>
        <fullName evidence="1">Uncharacterized protein</fullName>
    </submittedName>
</protein>
<reference evidence="1" key="1">
    <citation type="journal article" date="2022" name="Microbiol. Resour. Announc.">
        <title>Genome Sequence of Cupriavidus campinensis Strain G5, a Member of a Bacterial Consortium Capable of Polyethylene Degradation.</title>
        <authorList>
            <person name="Schneider B."/>
            <person name="Pfeiffer F."/>
            <person name="Dyall-Smith M."/>
            <person name="Kunte H.J."/>
        </authorList>
    </citation>
    <scope>NUCLEOTIDE SEQUENCE</scope>
    <source>
        <strain evidence="1">G5</strain>
    </source>
</reference>
<reference evidence="1" key="2">
    <citation type="submission" date="2022-05" db="EMBL/GenBank/DDBJ databases">
        <authorList>
            <person name="Kunte H.-J."/>
        </authorList>
    </citation>
    <scope>NUCLEOTIDE SEQUENCE</scope>
    <source>
        <strain evidence="1">G5</strain>
    </source>
</reference>
<dbReference type="Proteomes" id="UP001056132">
    <property type="component" value="Chromosome 1"/>
</dbReference>
<dbReference type="RefSeq" id="WP_250024813.1">
    <property type="nucleotide sequence ID" value="NZ_CP097330.1"/>
</dbReference>
<accession>A0AAE9L0G8</accession>
<dbReference type="EMBL" id="CP097330">
    <property type="protein sequence ID" value="URF03837.1"/>
    <property type="molecule type" value="Genomic_DNA"/>
</dbReference>
<name>A0AAE9L0G8_9BURK</name>
<dbReference type="AlphaFoldDB" id="A0AAE9L0G8"/>
<evidence type="ECO:0000313" key="2">
    <source>
        <dbReference type="Proteomes" id="UP001056132"/>
    </source>
</evidence>
<sequence length="347" mass="39356">MMTKIIRAAIHAYETDSWCLYRKNDLSKPENNFIELLWLDGYIDRKIGKWNSDKNRSTASRFMATGYLKGIYGGQTNVRTITRRQNCIQLRDENGGEIEIKPPRIMKSELDALNNLVRAAKIACNEIEYSGVHYRRVFNIDWKHGGRFYSELSQLTKASRSKMLIDGESTIELDFSSMHIHLAYAMVGEKFCGADAYAVEGFSREEMKVASLICLNGGDARAVRSHWKKESEACSGLDAAARPSMPSSRPLQLQTYLYRSKAAVEVFKLMHESIAEIWGIANIGLKLQYQDSCIMAECMRRLCELNIVPVSLHDSIRVQSRYADVVESIMREASVAICGVEIPVKRT</sequence>
<gene>
    <name evidence="1" type="ORF">M5D45_15245</name>
</gene>
<organism evidence="1 2">
    <name type="scientific">Cupriavidus campinensis</name>
    <dbReference type="NCBI Taxonomy" id="151783"/>
    <lineage>
        <taxon>Bacteria</taxon>
        <taxon>Pseudomonadati</taxon>
        <taxon>Pseudomonadota</taxon>
        <taxon>Betaproteobacteria</taxon>
        <taxon>Burkholderiales</taxon>
        <taxon>Burkholderiaceae</taxon>
        <taxon>Cupriavidus</taxon>
    </lineage>
</organism>